<keyword evidence="2" id="KW-1185">Reference proteome</keyword>
<dbReference type="EMBL" id="JASBWV010000011">
    <property type="protein sequence ID" value="KAJ9123685.1"/>
    <property type="molecule type" value="Genomic_DNA"/>
</dbReference>
<sequence>MNQDNETDANMEGEDGMAASFGKTAKAPLRRGDACLFCRKRKLRCDAVKPSCNQCIRARREQCEYDQGKPKSKVKILEAKIAELQSQMSNPQQASSSGFQGVGQEGFQQPMGGAYLGSMNHGHANMTTYATGNFNTAYAHPPFNMGLPYTTDVQQQQYRPPFQSTSSGDLSGTPPGYGQQGYELGTMPLRSGVNLTTPRHNSNSGIPDAGSSQMPDSQGVMGSTSVAGSWNPVYETPRTNVEHTSQSNQARSYESLAAQNSGIEGLNAIGTDFIDEFRKTITPDHPLYVPGLSESDLLQAKSILEAADAGQTLAGVTPQTQSLMDTLFAAMRPMTPNGGLAPTPASNSLQNVESRAGGGGESDSQYHAGTSSTTPSFDFSTLDPNMEAVTGSVDGFNLNHLPSWPVDKRTAQERYQPRLATDVTLPDTSNALYRPVARVQDMGDPSAPSEFNLSAGWYDPLDLPQKARDELLRIFFDTATIYMLGMNIARFKTRLTLPANKRPHPCWLYGMYLYAARYSDDPAIRNLEGHFYEIANTQFEIALQNADRLLDAIRGAHLVSVYCYSRGKYLQAWVCTGKVVRLSMAAGLHTIESNNFVPPTPIGDRDFDRPNYRGTANRFWAIPPPEDPVDLSERISTFWMVWYLDRAGSIAMRWPAGFDVRDINTPFATNTPDTTTFDMNPVYDERLTDLLRGINKGVVPGLPICDLSRSMLTRAMALLHDVALSVRTPCLRADGSFETPGGTTTDVPQEPRLRFQNPEAFRKLDKAITAFVDSFPPEMLDPVRRNNGKKVVDIYIISLHSFVACAQMWLHDSEDWRYENPEALEAARRVLTLGRLVPEDRLSKLDLYLPMFWAWAGKVLIRELRRLENIGEYLSTVALEAELDMMVERLKALGKSVGLADLQAERVQQWREGNSSEEDGEDDGRPTNKSRP</sequence>
<evidence type="ECO:0000313" key="2">
    <source>
        <dbReference type="Proteomes" id="UP001234202"/>
    </source>
</evidence>
<name>A0ACC2XI34_9TREE</name>
<accession>A0ACC2XI34</accession>
<gene>
    <name evidence="1" type="ORF">QFC24_003456</name>
</gene>
<evidence type="ECO:0000313" key="1">
    <source>
        <dbReference type="EMBL" id="KAJ9123685.1"/>
    </source>
</evidence>
<organism evidence="1 2">
    <name type="scientific">Naganishia onofrii</name>
    <dbReference type="NCBI Taxonomy" id="1851511"/>
    <lineage>
        <taxon>Eukaryota</taxon>
        <taxon>Fungi</taxon>
        <taxon>Dikarya</taxon>
        <taxon>Basidiomycota</taxon>
        <taxon>Agaricomycotina</taxon>
        <taxon>Tremellomycetes</taxon>
        <taxon>Filobasidiales</taxon>
        <taxon>Filobasidiaceae</taxon>
        <taxon>Naganishia</taxon>
    </lineage>
</organism>
<dbReference type="Proteomes" id="UP001234202">
    <property type="component" value="Unassembled WGS sequence"/>
</dbReference>
<proteinExistence type="predicted"/>
<comment type="caution">
    <text evidence="1">The sequence shown here is derived from an EMBL/GenBank/DDBJ whole genome shotgun (WGS) entry which is preliminary data.</text>
</comment>
<protein>
    <submittedName>
        <fullName evidence="1">Uncharacterized protein</fullName>
    </submittedName>
</protein>
<reference evidence="1" key="1">
    <citation type="submission" date="2023-04" db="EMBL/GenBank/DDBJ databases">
        <title>Draft Genome sequencing of Naganishia species isolated from polar environments using Oxford Nanopore Technology.</title>
        <authorList>
            <person name="Leo P."/>
            <person name="Venkateswaran K."/>
        </authorList>
    </citation>
    <scope>NUCLEOTIDE SEQUENCE</scope>
    <source>
        <strain evidence="1">DBVPG 5303</strain>
    </source>
</reference>